<keyword evidence="4" id="KW-1185">Reference proteome</keyword>
<reference evidence="3" key="1">
    <citation type="submission" date="2022-08" db="EMBL/GenBank/DDBJ databases">
        <title>Draft genome sequencing of Roseisolibacter agri AW1220.</title>
        <authorList>
            <person name="Tobiishi Y."/>
            <person name="Tonouchi A."/>
        </authorList>
    </citation>
    <scope>NUCLEOTIDE SEQUENCE</scope>
    <source>
        <strain evidence="3">AW1220</strain>
    </source>
</reference>
<dbReference type="EMBL" id="BRXS01000006">
    <property type="protein sequence ID" value="GLC27582.1"/>
    <property type="molecule type" value="Genomic_DNA"/>
</dbReference>
<comment type="caution">
    <text evidence="3">The sequence shown here is derived from an EMBL/GenBank/DDBJ whole genome shotgun (WGS) entry which is preliminary data.</text>
</comment>
<evidence type="ECO:0000313" key="3">
    <source>
        <dbReference type="EMBL" id="GLC27582.1"/>
    </source>
</evidence>
<sequence length="243" mass="25342">MELRGRIALVTGAGHRVGRAIAVGLGARGMRVVVHYRSSPAEAEETARLVRDAGGEAAIVAGDLAEAGVPARVVGDAVGAFGGLDVLVNSAAVMERTPVGEVTEAQWDAMFAINLRAPFFAAQAAARAMGERGGAIVNMADLAAFETWTGYVPHGISKAGVVQMTRALAHALAPHVRVNAVAPGVVLLPTGWDEASADRLRRTTPLQRIGTPDDVVQAVLYLLESDFVTGEVLVVDGGRHVRK</sequence>
<dbReference type="InterPro" id="IPR002347">
    <property type="entry name" value="SDR_fam"/>
</dbReference>
<organism evidence="3 4">
    <name type="scientific">Roseisolibacter agri</name>
    <dbReference type="NCBI Taxonomy" id="2014610"/>
    <lineage>
        <taxon>Bacteria</taxon>
        <taxon>Pseudomonadati</taxon>
        <taxon>Gemmatimonadota</taxon>
        <taxon>Gemmatimonadia</taxon>
        <taxon>Gemmatimonadales</taxon>
        <taxon>Gemmatimonadaceae</taxon>
        <taxon>Roseisolibacter</taxon>
    </lineage>
</organism>
<dbReference type="AlphaFoldDB" id="A0AA37V482"/>
<dbReference type="FunFam" id="3.40.50.720:FF:000084">
    <property type="entry name" value="Short-chain dehydrogenase reductase"/>
    <property type="match status" value="1"/>
</dbReference>
<dbReference type="PANTHER" id="PTHR43639">
    <property type="entry name" value="OXIDOREDUCTASE, SHORT-CHAIN DEHYDROGENASE/REDUCTASE FAMILY (AFU_ORTHOLOGUE AFUA_5G02870)"/>
    <property type="match status" value="1"/>
</dbReference>
<comment type="similarity">
    <text evidence="1">Belongs to the short-chain dehydrogenases/reductases (SDR) family.</text>
</comment>
<dbReference type="InterPro" id="IPR036291">
    <property type="entry name" value="NAD(P)-bd_dom_sf"/>
</dbReference>
<gene>
    <name evidence="3" type="primary">ptr1</name>
    <name evidence="3" type="ORF">rosag_40950</name>
</gene>
<accession>A0AA37V482</accession>
<evidence type="ECO:0000256" key="2">
    <source>
        <dbReference type="ARBA" id="ARBA00023002"/>
    </source>
</evidence>
<dbReference type="RefSeq" id="WP_284352018.1">
    <property type="nucleotide sequence ID" value="NZ_BRXS01000006.1"/>
</dbReference>
<evidence type="ECO:0000256" key="1">
    <source>
        <dbReference type="ARBA" id="ARBA00006484"/>
    </source>
</evidence>
<dbReference type="PANTHER" id="PTHR43639:SF1">
    <property type="entry name" value="SHORT-CHAIN DEHYDROGENASE_REDUCTASE FAMILY PROTEIN"/>
    <property type="match status" value="1"/>
</dbReference>
<dbReference type="PRINTS" id="PR00081">
    <property type="entry name" value="GDHRDH"/>
</dbReference>
<name>A0AA37V482_9BACT</name>
<dbReference type="Pfam" id="PF13561">
    <property type="entry name" value="adh_short_C2"/>
    <property type="match status" value="1"/>
</dbReference>
<evidence type="ECO:0000313" key="4">
    <source>
        <dbReference type="Proteomes" id="UP001161325"/>
    </source>
</evidence>
<dbReference type="PRINTS" id="PR00080">
    <property type="entry name" value="SDRFAMILY"/>
</dbReference>
<dbReference type="Gene3D" id="3.40.50.720">
    <property type="entry name" value="NAD(P)-binding Rossmann-like Domain"/>
    <property type="match status" value="1"/>
</dbReference>
<protein>
    <submittedName>
        <fullName evidence="3">Pteridine reductase</fullName>
    </submittedName>
</protein>
<dbReference type="SUPFAM" id="SSF51735">
    <property type="entry name" value="NAD(P)-binding Rossmann-fold domains"/>
    <property type="match status" value="1"/>
</dbReference>
<dbReference type="Proteomes" id="UP001161325">
    <property type="component" value="Unassembled WGS sequence"/>
</dbReference>
<dbReference type="GO" id="GO:0016491">
    <property type="term" value="F:oxidoreductase activity"/>
    <property type="evidence" value="ECO:0007669"/>
    <property type="project" value="UniProtKB-KW"/>
</dbReference>
<proteinExistence type="inferred from homology"/>
<keyword evidence="2" id="KW-0560">Oxidoreductase</keyword>